<organism evidence="1 2">
    <name type="scientific">Alistipes onderdonkii</name>
    <dbReference type="NCBI Taxonomy" id="328813"/>
    <lineage>
        <taxon>Bacteria</taxon>
        <taxon>Pseudomonadati</taxon>
        <taxon>Bacteroidota</taxon>
        <taxon>Bacteroidia</taxon>
        <taxon>Bacteroidales</taxon>
        <taxon>Rikenellaceae</taxon>
        <taxon>Alistipes</taxon>
    </lineage>
</organism>
<evidence type="ECO:0000313" key="1">
    <source>
        <dbReference type="EMBL" id="KAA2376321.1"/>
    </source>
</evidence>
<dbReference type="Pfam" id="PF20449">
    <property type="entry name" value="DUF6706"/>
    <property type="match status" value="1"/>
</dbReference>
<gene>
    <name evidence="1" type="ORF">F2Y10_13480</name>
</gene>
<protein>
    <submittedName>
        <fullName evidence="1">Uncharacterized protein</fullName>
    </submittedName>
</protein>
<dbReference type="Proteomes" id="UP000322940">
    <property type="component" value="Unassembled WGS sequence"/>
</dbReference>
<accession>A0A5B3GS16</accession>
<sequence length="103" mass="11487">MTYKEWITKTVGKFQLSADDVDLILCNQSGLIPDPDAPVDVRKAKTAICREFTTLIPLANIGEGGYSISWNWDAIKLWYNATCTELGITPAGKPKIRNKSNVW</sequence>
<dbReference type="EMBL" id="VVXH01000016">
    <property type="protein sequence ID" value="KAA2376321.1"/>
    <property type="molecule type" value="Genomic_DNA"/>
</dbReference>
<comment type="caution">
    <text evidence="1">The sequence shown here is derived from an EMBL/GenBank/DDBJ whole genome shotgun (WGS) entry which is preliminary data.</text>
</comment>
<dbReference type="InterPro" id="IPR046552">
    <property type="entry name" value="DUF6706"/>
</dbReference>
<dbReference type="GeneID" id="92758160"/>
<evidence type="ECO:0000313" key="2">
    <source>
        <dbReference type="Proteomes" id="UP000322940"/>
    </source>
</evidence>
<proteinExistence type="predicted"/>
<reference evidence="1 2" key="1">
    <citation type="journal article" date="2019" name="Nat. Med.">
        <title>A library of human gut bacterial isolates paired with longitudinal multiomics data enables mechanistic microbiome research.</title>
        <authorList>
            <person name="Poyet M."/>
            <person name="Groussin M."/>
            <person name="Gibbons S.M."/>
            <person name="Avila-Pacheco J."/>
            <person name="Jiang X."/>
            <person name="Kearney S.M."/>
            <person name="Perrotta A.R."/>
            <person name="Berdy B."/>
            <person name="Zhao S."/>
            <person name="Lieberman T.D."/>
            <person name="Swanson P.K."/>
            <person name="Smith M."/>
            <person name="Roesemann S."/>
            <person name="Alexander J.E."/>
            <person name="Rich S.A."/>
            <person name="Livny J."/>
            <person name="Vlamakis H."/>
            <person name="Clish C."/>
            <person name="Bullock K."/>
            <person name="Deik A."/>
            <person name="Scott J."/>
            <person name="Pierce K.A."/>
            <person name="Xavier R.J."/>
            <person name="Alm E.J."/>
        </authorList>
    </citation>
    <scope>NUCLEOTIDE SEQUENCE [LARGE SCALE GENOMIC DNA]</scope>
    <source>
        <strain evidence="1 2">BIOML-A266</strain>
    </source>
</reference>
<name>A0A5B3GS16_9BACT</name>
<dbReference type="AlphaFoldDB" id="A0A5B3GS16"/>
<dbReference type="RefSeq" id="WP_015545813.1">
    <property type="nucleotide sequence ID" value="NZ_JADMRE010000015.1"/>
</dbReference>